<dbReference type="PROSITE" id="PS50989">
    <property type="entry name" value="COA_CT_CTER"/>
    <property type="match status" value="1"/>
</dbReference>
<dbReference type="PANTHER" id="PTHR42995:SF5">
    <property type="entry name" value="ACETYL-COENZYME A CARBOXYLASE CARBOXYL TRANSFERASE SUBUNIT BETA, CHLOROPLASTIC"/>
    <property type="match status" value="1"/>
</dbReference>
<dbReference type="InterPro" id="IPR000438">
    <property type="entry name" value="Acetyl_CoA_COase_Trfase_b_su"/>
</dbReference>
<dbReference type="InterPro" id="IPR029045">
    <property type="entry name" value="ClpP/crotonase-like_dom_sf"/>
</dbReference>
<evidence type="ECO:0000313" key="4">
    <source>
        <dbReference type="EMBL" id="GAA2028828.1"/>
    </source>
</evidence>
<dbReference type="InterPro" id="IPR011762">
    <property type="entry name" value="COA_CT_N"/>
</dbReference>
<evidence type="ECO:0000259" key="2">
    <source>
        <dbReference type="PROSITE" id="PS50980"/>
    </source>
</evidence>
<sequence>MARRPWTAHELLDLVLDAGSFQSWDEPIDISNQPEAYRLQLEAAAAKAGTDESVLTGRGLVRGRPVAVVVNEFRFLAGSIGRAAAQRITAAVQRATAEGLPVLASTASGGTRMQEGTPAFVEMVEISRALMAHRAAKLPYLVQLRHPTTGGVYASWGSLGHVTVAEPGALVGFLGPKVFEALNGEPFPTGVQTAENLAAKGVLDAVVAAEELPMLVDRALGVLVDGPTVPRLARREGEPSGHLSAWESIEVTRRPDRPGVRDLLRHGASSTLRLNGTDEGERDATMLVALTRLDGQPCVLVGQDRSRQSDSTPMGPGALREARRAMRLAEELGLPLVTVIDTPGAELSQHAEEGAIAGEIARCIATLTTMTVPTVSVVLGEGCGGGALALLPAREVIAAENAWLSPLPPEGASVIVHGDVSHAAEMAQLQQVGALDLAARGIVSRIVPEPADDTAVGLALAVVAECAAALRRQTHPGSEASEVLEGRPA</sequence>
<name>A0ABP5FKP5_9MICO</name>
<dbReference type="PROSITE" id="PS50980">
    <property type="entry name" value="COA_CT_NTER"/>
    <property type="match status" value="1"/>
</dbReference>
<feature type="domain" description="CoA carboxyltransferase C-terminal" evidence="3">
    <location>
        <begin position="226"/>
        <end position="472"/>
    </location>
</feature>
<proteinExistence type="predicted"/>
<dbReference type="InterPro" id="IPR034733">
    <property type="entry name" value="AcCoA_carboxyl_beta"/>
</dbReference>
<gene>
    <name evidence="4" type="ORF">GCM10009740_18080</name>
</gene>
<reference evidence="5" key="1">
    <citation type="journal article" date="2019" name="Int. J. Syst. Evol. Microbiol.">
        <title>The Global Catalogue of Microorganisms (GCM) 10K type strain sequencing project: providing services to taxonomists for standard genome sequencing and annotation.</title>
        <authorList>
            <consortium name="The Broad Institute Genomics Platform"/>
            <consortium name="The Broad Institute Genome Sequencing Center for Infectious Disease"/>
            <person name="Wu L."/>
            <person name="Ma J."/>
        </authorList>
    </citation>
    <scope>NUCLEOTIDE SEQUENCE [LARGE SCALE GENOMIC DNA]</scope>
    <source>
        <strain evidence="5">JCM 14283</strain>
    </source>
</reference>
<organism evidence="4 5">
    <name type="scientific">Terrabacter terrae</name>
    <dbReference type="NCBI Taxonomy" id="318434"/>
    <lineage>
        <taxon>Bacteria</taxon>
        <taxon>Bacillati</taxon>
        <taxon>Actinomycetota</taxon>
        <taxon>Actinomycetes</taxon>
        <taxon>Micrococcales</taxon>
        <taxon>Intrasporangiaceae</taxon>
        <taxon>Terrabacter</taxon>
    </lineage>
</organism>
<dbReference type="Proteomes" id="UP001501285">
    <property type="component" value="Unassembled WGS sequence"/>
</dbReference>
<evidence type="ECO:0000259" key="3">
    <source>
        <dbReference type="PROSITE" id="PS50989"/>
    </source>
</evidence>
<dbReference type="Pfam" id="PF01039">
    <property type="entry name" value="Carboxyl_trans"/>
    <property type="match status" value="1"/>
</dbReference>
<feature type="domain" description="CoA carboxyltransferase N-terminal" evidence="2">
    <location>
        <begin position="1"/>
        <end position="238"/>
    </location>
</feature>
<protein>
    <submittedName>
        <fullName evidence="4">Carboxyl transferase domain-containing protein</fullName>
    </submittedName>
</protein>
<dbReference type="PANTHER" id="PTHR42995">
    <property type="entry name" value="ACETYL-COENZYME A CARBOXYLASE CARBOXYL TRANSFERASE SUBUNIT BETA, CHLOROPLASTIC"/>
    <property type="match status" value="1"/>
</dbReference>
<accession>A0ABP5FKP5</accession>
<dbReference type="InterPro" id="IPR011763">
    <property type="entry name" value="COA_CT_C"/>
</dbReference>
<dbReference type="GO" id="GO:0016740">
    <property type="term" value="F:transferase activity"/>
    <property type="evidence" value="ECO:0007669"/>
    <property type="project" value="UniProtKB-KW"/>
</dbReference>
<dbReference type="PRINTS" id="PR01070">
    <property type="entry name" value="ACCCTRFRASEB"/>
</dbReference>
<evidence type="ECO:0000313" key="5">
    <source>
        <dbReference type="Proteomes" id="UP001501285"/>
    </source>
</evidence>
<dbReference type="SUPFAM" id="SSF52096">
    <property type="entry name" value="ClpP/crotonase"/>
    <property type="match status" value="2"/>
</dbReference>
<dbReference type="EMBL" id="BAAANB010000015">
    <property type="protein sequence ID" value="GAA2028828.1"/>
    <property type="molecule type" value="Genomic_DNA"/>
</dbReference>
<dbReference type="RefSeq" id="WP_343990346.1">
    <property type="nucleotide sequence ID" value="NZ_BAAANB010000015.1"/>
</dbReference>
<keyword evidence="5" id="KW-1185">Reference proteome</keyword>
<dbReference type="Gene3D" id="3.90.226.10">
    <property type="entry name" value="2-enoyl-CoA Hydratase, Chain A, domain 1"/>
    <property type="match status" value="2"/>
</dbReference>
<evidence type="ECO:0000256" key="1">
    <source>
        <dbReference type="ARBA" id="ARBA00022679"/>
    </source>
</evidence>
<keyword evidence="1 4" id="KW-0808">Transferase</keyword>
<comment type="caution">
    <text evidence="4">The sequence shown here is derived from an EMBL/GenBank/DDBJ whole genome shotgun (WGS) entry which is preliminary data.</text>
</comment>